<reference evidence="2 3" key="1">
    <citation type="submission" date="2020-06" db="EMBL/GenBank/DDBJ databases">
        <authorList>
            <person name="Li R."/>
            <person name="Bekaert M."/>
        </authorList>
    </citation>
    <scope>NUCLEOTIDE SEQUENCE [LARGE SCALE GENOMIC DNA]</scope>
    <source>
        <strain evidence="3">wild</strain>
    </source>
</reference>
<dbReference type="Pfam" id="PF13966">
    <property type="entry name" value="zf-RVT"/>
    <property type="match status" value="1"/>
</dbReference>
<dbReference type="InterPro" id="IPR026960">
    <property type="entry name" value="RVT-Znf"/>
</dbReference>
<dbReference type="Proteomes" id="UP000507470">
    <property type="component" value="Unassembled WGS sequence"/>
</dbReference>
<feature type="domain" description="Reverse transcriptase zinc-binding" evidence="1">
    <location>
        <begin position="28"/>
        <end position="94"/>
    </location>
</feature>
<dbReference type="EMBL" id="CACVKT020007504">
    <property type="protein sequence ID" value="CAC5408077.1"/>
    <property type="molecule type" value="Genomic_DNA"/>
</dbReference>
<proteinExistence type="predicted"/>
<keyword evidence="3" id="KW-1185">Reference proteome</keyword>
<sequence length="200" mass="23501">MEWSRANKRTTLNKKKKEGGIQMPDIEEKINAMWLQKIIDMIKGKPTIWKTMYTAVLTGEKQIDRGIRGIDPQSKYCNRQFETFEHLFIDCKELKCLEPLPTSLCNIANDPFVVNPHEIKDLCHQLENNTTAKECLHQVIYTIVEESNSKLTQSNDRENIFRKLHKVRSDVALRQKFLDHFPTCSENVLSIFLQMIFEDW</sequence>
<name>A0A6J8DK56_MYTCO</name>
<evidence type="ECO:0000313" key="2">
    <source>
        <dbReference type="EMBL" id="CAC5408077.1"/>
    </source>
</evidence>
<gene>
    <name evidence="2" type="ORF">MCOR_41493</name>
</gene>
<dbReference type="AlphaFoldDB" id="A0A6J8DK56"/>
<evidence type="ECO:0000259" key="1">
    <source>
        <dbReference type="Pfam" id="PF13966"/>
    </source>
</evidence>
<organism evidence="2 3">
    <name type="scientific">Mytilus coruscus</name>
    <name type="common">Sea mussel</name>
    <dbReference type="NCBI Taxonomy" id="42192"/>
    <lineage>
        <taxon>Eukaryota</taxon>
        <taxon>Metazoa</taxon>
        <taxon>Spiralia</taxon>
        <taxon>Lophotrochozoa</taxon>
        <taxon>Mollusca</taxon>
        <taxon>Bivalvia</taxon>
        <taxon>Autobranchia</taxon>
        <taxon>Pteriomorphia</taxon>
        <taxon>Mytilida</taxon>
        <taxon>Mytiloidea</taxon>
        <taxon>Mytilidae</taxon>
        <taxon>Mytilinae</taxon>
        <taxon>Mytilus</taxon>
    </lineage>
</organism>
<accession>A0A6J8DK56</accession>
<protein>
    <recommendedName>
        <fullName evidence="1">Reverse transcriptase zinc-binding domain-containing protein</fullName>
    </recommendedName>
</protein>
<evidence type="ECO:0000313" key="3">
    <source>
        <dbReference type="Proteomes" id="UP000507470"/>
    </source>
</evidence>